<feature type="compositionally biased region" description="Pro residues" evidence="1">
    <location>
        <begin position="41"/>
        <end position="51"/>
    </location>
</feature>
<dbReference type="AlphaFoldDB" id="A0A9P6R499"/>
<dbReference type="SUPFAM" id="SSF53335">
    <property type="entry name" value="S-adenosyl-L-methionine-dependent methyltransferases"/>
    <property type="match status" value="1"/>
</dbReference>
<evidence type="ECO:0008006" key="4">
    <source>
        <dbReference type="Google" id="ProtNLM"/>
    </source>
</evidence>
<feature type="region of interest" description="Disordered" evidence="1">
    <location>
        <begin position="18"/>
        <end position="55"/>
    </location>
</feature>
<comment type="caution">
    <text evidence="2">The sequence shown here is derived from an EMBL/GenBank/DDBJ whole genome shotgun (WGS) entry which is preliminary data.</text>
</comment>
<dbReference type="EMBL" id="JAAAIP010001240">
    <property type="protein sequence ID" value="KAG0308893.1"/>
    <property type="molecule type" value="Genomic_DNA"/>
</dbReference>
<proteinExistence type="predicted"/>
<evidence type="ECO:0000313" key="2">
    <source>
        <dbReference type="EMBL" id="KAG0308893.1"/>
    </source>
</evidence>
<organism evidence="2 3">
    <name type="scientific">Dissophora globulifera</name>
    <dbReference type="NCBI Taxonomy" id="979702"/>
    <lineage>
        <taxon>Eukaryota</taxon>
        <taxon>Fungi</taxon>
        <taxon>Fungi incertae sedis</taxon>
        <taxon>Mucoromycota</taxon>
        <taxon>Mortierellomycotina</taxon>
        <taxon>Mortierellomycetes</taxon>
        <taxon>Mortierellales</taxon>
        <taxon>Mortierellaceae</taxon>
        <taxon>Dissophora</taxon>
    </lineage>
</organism>
<keyword evidence="3" id="KW-1185">Reference proteome</keyword>
<dbReference type="Proteomes" id="UP000738325">
    <property type="component" value="Unassembled WGS sequence"/>
</dbReference>
<dbReference type="InterPro" id="IPR019410">
    <property type="entry name" value="Methyltransf_16"/>
</dbReference>
<protein>
    <recommendedName>
        <fullName evidence="4">Methyltransferase-domain-containing protein</fullName>
    </recommendedName>
</protein>
<dbReference type="InterPro" id="IPR029063">
    <property type="entry name" value="SAM-dependent_MTases_sf"/>
</dbReference>
<evidence type="ECO:0000256" key="1">
    <source>
        <dbReference type="SAM" id="MobiDB-lite"/>
    </source>
</evidence>
<dbReference type="PANTHER" id="PTHR14614">
    <property type="entry name" value="HEPATOCELLULAR CARCINOMA-ASSOCIATED ANTIGEN"/>
    <property type="match status" value="1"/>
</dbReference>
<accession>A0A9P6R499</accession>
<dbReference type="PANTHER" id="PTHR14614:SF109">
    <property type="entry name" value="RIBOSOMAL LYSINE N-METHYLTRANSFERASE 5"/>
    <property type="match status" value="1"/>
</dbReference>
<sequence length="490" mass="53693">MIANHPLIMSRHELESLFPSHSRTPSPPPSEDDSYSYPEPSLTPPASPPSSPSIDQHLHHQTLFRLLPTSKIPARIQLNEWIGIALEAVTEFGGYKSGTSCTFHLKDGQTLLPLDCCLLLEHDGQISCQSPMLDQGLRVEKRALQSANWHGLEDLSAPGIGPSGRGGLEFRVVATRQEAPTTFWISIGAERDQGIVPMVLGPGSPSDYASDTTDQMRQVVRPINIPQFGSATPRVMLLREAWNNVPQGRVWDSAFALTDMFSRAVQNGIRDATPAMFAGKRILDLSAGTGLLGVFIAGLAQTELEAWSARRSLSTCASTSPTATLATTLHTTLPACRSNSSSSSTPSSLAVNTNVNVAPLPPTAVILTDLEVAMDLIHYNIAFNQQRIAPNVQVLAKELRWGEVNLELLGLEPLDAVIASDVVYEEKNIGVLLQTLYTVCTPGHTTLYLGYKRRPLSMHCEAYFFERIQEMFNVVETRQELGVHVWLLKR</sequence>
<dbReference type="Pfam" id="PF10294">
    <property type="entry name" value="Methyltransf_16"/>
    <property type="match status" value="2"/>
</dbReference>
<name>A0A9P6R499_9FUNG</name>
<dbReference type="OrthoDB" id="407325at2759"/>
<reference evidence="2" key="1">
    <citation type="journal article" date="2020" name="Fungal Divers.">
        <title>Resolving the Mortierellaceae phylogeny through synthesis of multi-gene phylogenetics and phylogenomics.</title>
        <authorList>
            <person name="Vandepol N."/>
            <person name="Liber J."/>
            <person name="Desiro A."/>
            <person name="Na H."/>
            <person name="Kennedy M."/>
            <person name="Barry K."/>
            <person name="Grigoriev I.V."/>
            <person name="Miller A.N."/>
            <person name="O'Donnell K."/>
            <person name="Stajich J.E."/>
            <person name="Bonito G."/>
        </authorList>
    </citation>
    <scope>NUCLEOTIDE SEQUENCE</scope>
    <source>
        <strain evidence="2">REB-010B</strain>
    </source>
</reference>
<dbReference type="Gene3D" id="3.40.50.150">
    <property type="entry name" value="Vaccinia Virus protein VP39"/>
    <property type="match status" value="1"/>
</dbReference>
<evidence type="ECO:0000313" key="3">
    <source>
        <dbReference type="Proteomes" id="UP000738325"/>
    </source>
</evidence>
<gene>
    <name evidence="2" type="ORF">BGZ99_001049</name>
</gene>